<organism evidence="9 10">
    <name type="scientific">Mycena indigotica</name>
    <dbReference type="NCBI Taxonomy" id="2126181"/>
    <lineage>
        <taxon>Eukaryota</taxon>
        <taxon>Fungi</taxon>
        <taxon>Dikarya</taxon>
        <taxon>Basidiomycota</taxon>
        <taxon>Agaricomycotina</taxon>
        <taxon>Agaricomycetes</taxon>
        <taxon>Agaricomycetidae</taxon>
        <taxon>Agaricales</taxon>
        <taxon>Marasmiineae</taxon>
        <taxon>Mycenaceae</taxon>
        <taxon>Mycena</taxon>
    </lineage>
</organism>
<dbReference type="Proteomes" id="UP000636479">
    <property type="component" value="Unassembled WGS sequence"/>
</dbReference>
<dbReference type="InterPro" id="IPR001650">
    <property type="entry name" value="Helicase_C-like"/>
</dbReference>
<dbReference type="GeneID" id="59351272"/>
<sequence>MLAARLRWAAPPRFASLFFRHYAAQAAAAAPAREAPPQIHFNTLKGKVSQQTLDAILVVPFNLTTMSPVQSEVLPLLPQIAEPYQERQDGEPAPLRDLMVRAKTGTGKTLGFLVPAIEARVKALEVLGGVRYARSNVGALIISPTRELATQIAAEALKLTHHHKGFEVQLFTGGNSKRMQMRNWMRGRKDIVVATPGRLRDLLETEPEVKNAFANTATFILDEADTLLDMGFREDIEGIKAFLPPTPQRQTFLFSATISKEIQQVARSLMDKKYEYIDCISDETAPVHAHVEQFHTVVPSAADQLPHIMRLIMHDQLVHPTSSKVIVFLPTTKMTQLFSTLVTTLAANNLPNQRATRIFELHSKRAQETRTSVSNAFRSNNGPAVLITSDVSARGVDYPGVTRVIQVGIPAGREHYIHRVGRTGRAGSKGRGDLVLLPWEIGFVTWQLTDVPMKPLALNEMKDTVRELAAKHDANPKEFFAEHETRPGRPPFPPTVVPMTEDLDENVKQLLPRLDGGAIRETFLSLLGYYMPKSHELRVEKTVIVQGCEDWTVEACGLETPPFISVDFLQKLGLNDGRTRHFGKRRQESAWDKSQRAGPAWMGRGNVRANRENRDRPTIMHHESKVVDTSEDSEAAEYRAKRYQHDSRGSYRPRASRQDENTRTYDRTRAYDRGTRPAGSGFDSGERRDGFNGREGGNYGSRGSYRGHGGGYGRQSNEGYRPRPRDGGYQRDGGGRGPRRSFGIESDRE</sequence>
<evidence type="ECO:0000259" key="8">
    <source>
        <dbReference type="PROSITE" id="PS51194"/>
    </source>
</evidence>
<dbReference type="SMART" id="SM00490">
    <property type="entry name" value="HELICc"/>
    <property type="match status" value="1"/>
</dbReference>
<feature type="compositionally biased region" description="Basic and acidic residues" evidence="6">
    <location>
        <begin position="609"/>
        <end position="628"/>
    </location>
</feature>
<keyword evidence="5" id="KW-0347">Helicase</keyword>
<evidence type="ECO:0000256" key="4">
    <source>
        <dbReference type="ARBA" id="ARBA00022884"/>
    </source>
</evidence>
<feature type="domain" description="Helicase C-terminal" evidence="8">
    <location>
        <begin position="313"/>
        <end position="469"/>
    </location>
</feature>
<dbReference type="PROSITE" id="PS51192">
    <property type="entry name" value="HELICASE_ATP_BIND_1"/>
    <property type="match status" value="1"/>
</dbReference>
<accession>A0A8H6S3Z4</accession>
<dbReference type="AlphaFoldDB" id="A0A8H6S3Z4"/>
<evidence type="ECO:0000259" key="7">
    <source>
        <dbReference type="PROSITE" id="PS51192"/>
    </source>
</evidence>
<comment type="domain">
    <text evidence="5">The Q motif is unique to and characteristic of the DEAD box family of RNA helicases and controls ATP binding and hydrolysis.</text>
</comment>
<dbReference type="OrthoDB" id="193716at2759"/>
<dbReference type="EC" id="3.6.4.13" evidence="5"/>
<dbReference type="Pfam" id="PF00271">
    <property type="entry name" value="Helicase_C"/>
    <property type="match status" value="1"/>
</dbReference>
<feature type="compositionally biased region" description="Basic and acidic residues" evidence="6">
    <location>
        <begin position="585"/>
        <end position="595"/>
    </location>
</feature>
<evidence type="ECO:0000313" key="10">
    <source>
        <dbReference type="Proteomes" id="UP000636479"/>
    </source>
</evidence>
<feature type="compositionally biased region" description="Basic and acidic residues" evidence="6">
    <location>
        <begin position="636"/>
        <end position="649"/>
    </location>
</feature>
<name>A0A8H6S3Z4_9AGAR</name>
<feature type="domain" description="Helicase ATP-binding" evidence="7">
    <location>
        <begin position="89"/>
        <end position="276"/>
    </location>
</feature>
<evidence type="ECO:0000256" key="6">
    <source>
        <dbReference type="SAM" id="MobiDB-lite"/>
    </source>
</evidence>
<keyword evidence="1 5" id="KW-0547">Nucleotide-binding</keyword>
<dbReference type="GO" id="GO:0003724">
    <property type="term" value="F:RNA helicase activity"/>
    <property type="evidence" value="ECO:0007669"/>
    <property type="project" value="UniProtKB-EC"/>
</dbReference>
<dbReference type="InterPro" id="IPR027417">
    <property type="entry name" value="P-loop_NTPase"/>
</dbReference>
<dbReference type="CDD" id="cd18787">
    <property type="entry name" value="SF2_C_DEAD"/>
    <property type="match status" value="1"/>
</dbReference>
<dbReference type="InterPro" id="IPR011545">
    <property type="entry name" value="DEAD/DEAH_box_helicase_dom"/>
</dbReference>
<keyword evidence="4 5" id="KW-0694">RNA-binding</keyword>
<dbReference type="GO" id="GO:0016787">
    <property type="term" value="F:hydrolase activity"/>
    <property type="evidence" value="ECO:0007669"/>
    <property type="project" value="UniProtKB-KW"/>
</dbReference>
<proteinExistence type="inferred from homology"/>
<dbReference type="Gene3D" id="3.40.50.300">
    <property type="entry name" value="P-loop containing nucleotide triphosphate hydrolases"/>
    <property type="match status" value="2"/>
</dbReference>
<feature type="compositionally biased region" description="Basic and acidic residues" evidence="6">
    <location>
        <begin position="656"/>
        <end position="675"/>
    </location>
</feature>
<keyword evidence="10" id="KW-1185">Reference proteome</keyword>
<dbReference type="RefSeq" id="XP_037214724.1">
    <property type="nucleotide sequence ID" value="XM_037368756.1"/>
</dbReference>
<evidence type="ECO:0000256" key="2">
    <source>
        <dbReference type="ARBA" id="ARBA00022801"/>
    </source>
</evidence>
<dbReference type="EMBL" id="JACAZF010000012">
    <property type="protein sequence ID" value="KAF7291997.1"/>
    <property type="molecule type" value="Genomic_DNA"/>
</dbReference>
<dbReference type="PANTHER" id="PTHR24031">
    <property type="entry name" value="RNA HELICASE"/>
    <property type="match status" value="1"/>
</dbReference>
<dbReference type="GO" id="GO:0005524">
    <property type="term" value="F:ATP binding"/>
    <property type="evidence" value="ECO:0007669"/>
    <property type="project" value="UniProtKB-UniRule"/>
</dbReference>
<feature type="compositionally biased region" description="Gly residues" evidence="6">
    <location>
        <begin position="693"/>
        <end position="713"/>
    </location>
</feature>
<feature type="compositionally biased region" description="Basic and acidic residues" evidence="6">
    <location>
        <begin position="720"/>
        <end position="729"/>
    </location>
</feature>
<evidence type="ECO:0000313" key="9">
    <source>
        <dbReference type="EMBL" id="KAF7291997.1"/>
    </source>
</evidence>
<comment type="caution">
    <text evidence="9">The sequence shown here is derived from an EMBL/GenBank/DDBJ whole genome shotgun (WGS) entry which is preliminary data.</text>
</comment>
<dbReference type="SMART" id="SM00487">
    <property type="entry name" value="DEXDc"/>
    <property type="match status" value="1"/>
</dbReference>
<dbReference type="PROSITE" id="PS51194">
    <property type="entry name" value="HELICASE_CTER"/>
    <property type="match status" value="1"/>
</dbReference>
<dbReference type="InterPro" id="IPR014001">
    <property type="entry name" value="Helicase_ATP-bd"/>
</dbReference>
<evidence type="ECO:0000256" key="5">
    <source>
        <dbReference type="RuleBase" id="RU365068"/>
    </source>
</evidence>
<protein>
    <recommendedName>
        <fullName evidence="5">ATP-dependent RNA helicase</fullName>
        <ecNumber evidence="5">3.6.4.13</ecNumber>
    </recommendedName>
</protein>
<comment type="catalytic activity">
    <reaction evidence="5">
        <text>ATP + H2O = ADP + phosphate + H(+)</text>
        <dbReference type="Rhea" id="RHEA:13065"/>
        <dbReference type="ChEBI" id="CHEBI:15377"/>
        <dbReference type="ChEBI" id="CHEBI:15378"/>
        <dbReference type="ChEBI" id="CHEBI:30616"/>
        <dbReference type="ChEBI" id="CHEBI:43474"/>
        <dbReference type="ChEBI" id="CHEBI:456216"/>
        <dbReference type="EC" id="3.6.4.13"/>
    </reaction>
</comment>
<dbReference type="Pfam" id="PF00270">
    <property type="entry name" value="DEAD"/>
    <property type="match status" value="1"/>
</dbReference>
<dbReference type="SUPFAM" id="SSF52540">
    <property type="entry name" value="P-loop containing nucleoside triphosphate hydrolases"/>
    <property type="match status" value="1"/>
</dbReference>
<dbReference type="GO" id="GO:0003723">
    <property type="term" value="F:RNA binding"/>
    <property type="evidence" value="ECO:0007669"/>
    <property type="project" value="UniProtKB-UniRule"/>
</dbReference>
<comment type="function">
    <text evidence="5">RNA helicase.</text>
</comment>
<evidence type="ECO:0000256" key="1">
    <source>
        <dbReference type="ARBA" id="ARBA00022741"/>
    </source>
</evidence>
<feature type="region of interest" description="Disordered" evidence="6">
    <location>
        <begin position="583"/>
        <end position="749"/>
    </location>
</feature>
<reference evidence="9" key="1">
    <citation type="submission" date="2020-05" db="EMBL/GenBank/DDBJ databases">
        <title>Mycena genomes resolve the evolution of fungal bioluminescence.</title>
        <authorList>
            <person name="Tsai I.J."/>
        </authorList>
    </citation>
    <scope>NUCLEOTIDE SEQUENCE</scope>
    <source>
        <strain evidence="9">171206Taipei</strain>
    </source>
</reference>
<keyword evidence="2 5" id="KW-0378">Hydrolase</keyword>
<gene>
    <name evidence="9" type="ORF">MIND_01225400</name>
</gene>
<comment type="similarity">
    <text evidence="5">Belongs to the DEAD box helicase family.</text>
</comment>
<evidence type="ECO:0000256" key="3">
    <source>
        <dbReference type="ARBA" id="ARBA00022840"/>
    </source>
</evidence>
<keyword evidence="3 5" id="KW-0067">ATP-binding</keyword>